<dbReference type="PANTHER" id="PTHR30309:SF0">
    <property type="entry name" value="GLYCEROL-3-PHOSPHATE ACYLTRANSFERASE-RELATED"/>
    <property type="match status" value="1"/>
</dbReference>
<comment type="catalytic activity">
    <reaction evidence="10">
        <text>an acyl phosphate + sn-glycerol 3-phosphate = a 1-acyl-sn-glycero-3-phosphate + phosphate</text>
        <dbReference type="Rhea" id="RHEA:34075"/>
        <dbReference type="ChEBI" id="CHEBI:43474"/>
        <dbReference type="ChEBI" id="CHEBI:57597"/>
        <dbReference type="ChEBI" id="CHEBI:57970"/>
        <dbReference type="ChEBI" id="CHEBI:59918"/>
        <dbReference type="EC" id="2.3.1.275"/>
    </reaction>
</comment>
<gene>
    <name evidence="10 11" type="primary">plsY</name>
    <name evidence="11" type="ORF">RM540_13505</name>
</gene>
<dbReference type="InterPro" id="IPR003811">
    <property type="entry name" value="G3P_acylTferase_PlsY"/>
</dbReference>
<keyword evidence="6 10" id="KW-0443">Lipid metabolism</keyword>
<feature type="transmembrane region" description="Helical" evidence="10">
    <location>
        <begin position="190"/>
        <end position="209"/>
    </location>
</feature>
<evidence type="ECO:0000256" key="8">
    <source>
        <dbReference type="ARBA" id="ARBA00023209"/>
    </source>
</evidence>
<keyword evidence="1 10" id="KW-1003">Cell membrane</keyword>
<keyword evidence="2 10" id="KW-0444">Lipid biosynthesis</keyword>
<comment type="subunit">
    <text evidence="10">Probably interacts with PlsX.</text>
</comment>
<keyword evidence="12" id="KW-1185">Reference proteome</keyword>
<dbReference type="NCBIfam" id="TIGR00023">
    <property type="entry name" value="glycerol-3-phosphate 1-O-acyltransferase PlsY"/>
    <property type="match status" value="1"/>
</dbReference>
<comment type="function">
    <text evidence="10">Catalyzes the transfer of an acyl group from acyl-phosphate (acyl-PO(4)) to glycerol-3-phosphate (G3P) to form lysophosphatidic acid (LPA). This enzyme utilizes acyl-phosphate as fatty acyl donor, but not acyl-CoA or acyl-ACP.</text>
</comment>
<protein>
    <recommendedName>
        <fullName evidence="10">Glycerol-3-phosphate acyltransferase</fullName>
    </recommendedName>
    <alternativeName>
        <fullName evidence="10">Acyl-PO4 G3P acyltransferase</fullName>
    </alternativeName>
    <alternativeName>
        <fullName evidence="10">Acyl-phosphate--glycerol-3-phosphate acyltransferase</fullName>
    </alternativeName>
    <alternativeName>
        <fullName evidence="10">G3P acyltransferase</fullName>
        <shortName evidence="10">GPAT</shortName>
        <ecNumber evidence="10">2.3.1.275</ecNumber>
    </alternativeName>
    <alternativeName>
        <fullName evidence="10">Lysophosphatidic acid synthase</fullName>
        <shortName evidence="10">LPA synthase</shortName>
    </alternativeName>
</protein>
<keyword evidence="3 10" id="KW-0808">Transferase</keyword>
<proteinExistence type="inferred from homology"/>
<comment type="subcellular location">
    <subcellularLocation>
        <location evidence="10">Cell membrane</location>
        <topology evidence="10">Multi-pass membrane protein</topology>
    </subcellularLocation>
</comment>
<keyword evidence="4 10" id="KW-0812">Transmembrane</keyword>
<evidence type="ECO:0000256" key="2">
    <source>
        <dbReference type="ARBA" id="ARBA00022516"/>
    </source>
</evidence>
<keyword evidence="9 10" id="KW-1208">Phospholipid metabolism</keyword>
<dbReference type="Pfam" id="PF02660">
    <property type="entry name" value="G3P_acyltransf"/>
    <property type="match status" value="1"/>
</dbReference>
<evidence type="ECO:0000313" key="11">
    <source>
        <dbReference type="EMBL" id="MDT0632771.1"/>
    </source>
</evidence>
<feature type="transmembrane region" description="Helical" evidence="10">
    <location>
        <begin position="93"/>
        <end position="114"/>
    </location>
</feature>
<dbReference type="Proteomes" id="UP001267426">
    <property type="component" value="Unassembled WGS sequence"/>
</dbReference>
<organism evidence="11 12">
    <name type="scientific">Rubrivirga litoralis</name>
    <dbReference type="NCBI Taxonomy" id="3075598"/>
    <lineage>
        <taxon>Bacteria</taxon>
        <taxon>Pseudomonadati</taxon>
        <taxon>Rhodothermota</taxon>
        <taxon>Rhodothermia</taxon>
        <taxon>Rhodothermales</taxon>
        <taxon>Rubricoccaceae</taxon>
        <taxon>Rubrivirga</taxon>
    </lineage>
</organism>
<dbReference type="SMART" id="SM01207">
    <property type="entry name" value="G3P_acyltransf"/>
    <property type="match status" value="1"/>
</dbReference>
<comment type="caution">
    <text evidence="11">The sequence shown here is derived from an EMBL/GenBank/DDBJ whole genome shotgun (WGS) entry which is preliminary data.</text>
</comment>
<keyword evidence="8 10" id="KW-0594">Phospholipid biosynthesis</keyword>
<feature type="transmembrane region" description="Helical" evidence="10">
    <location>
        <begin position="134"/>
        <end position="156"/>
    </location>
</feature>
<evidence type="ECO:0000256" key="9">
    <source>
        <dbReference type="ARBA" id="ARBA00023264"/>
    </source>
</evidence>
<accession>A0ABU3BU04</accession>
<reference evidence="11 12" key="1">
    <citation type="submission" date="2023-09" db="EMBL/GenBank/DDBJ databases">
        <authorList>
            <person name="Rey-Velasco X."/>
        </authorList>
    </citation>
    <scope>NUCLEOTIDE SEQUENCE [LARGE SCALE GENOMIC DNA]</scope>
    <source>
        <strain evidence="11 12">F394</strain>
    </source>
</reference>
<evidence type="ECO:0000256" key="7">
    <source>
        <dbReference type="ARBA" id="ARBA00023136"/>
    </source>
</evidence>
<dbReference type="EC" id="2.3.1.275" evidence="10"/>
<name>A0ABU3BU04_9BACT</name>
<evidence type="ECO:0000256" key="4">
    <source>
        <dbReference type="ARBA" id="ARBA00022692"/>
    </source>
</evidence>
<evidence type="ECO:0000256" key="10">
    <source>
        <dbReference type="HAMAP-Rule" id="MF_01043"/>
    </source>
</evidence>
<comment type="pathway">
    <text evidence="10">Lipid metabolism; phospholipid metabolism.</text>
</comment>
<sequence length="223" mass="22701">MTSLVLVVAISYLLGAIPFSLVVGRALGVDLRQHGSGNAGATNALRVLGKGPGLLVFLLDFGKGLAAVALVARLADLDAVVGAGWLGSRPALAAAWVATIAGTAAMLGHVFTVWGRLFFGSWKGGKGVATGAGMLTGLAPVAVGLAAVVFAVVMALTRYVSLGSILAAVSLPLSLLALHFGLGIESPPPVWIFATVVPAFIVWTHRANVRRLLNGTESKMGAK</sequence>
<feature type="transmembrane region" description="Helical" evidence="10">
    <location>
        <begin position="163"/>
        <end position="184"/>
    </location>
</feature>
<dbReference type="PANTHER" id="PTHR30309">
    <property type="entry name" value="INNER MEMBRANE PROTEIN YGIH"/>
    <property type="match status" value="1"/>
</dbReference>
<keyword evidence="7 10" id="KW-0472">Membrane</keyword>
<dbReference type="GO" id="GO:0004366">
    <property type="term" value="F:glycerol-3-phosphate O-acyltransferase activity"/>
    <property type="evidence" value="ECO:0007669"/>
    <property type="project" value="UniProtKB-EC"/>
</dbReference>
<dbReference type="HAMAP" id="MF_01043">
    <property type="entry name" value="PlsY"/>
    <property type="match status" value="1"/>
</dbReference>
<dbReference type="EMBL" id="JAVRHT010000037">
    <property type="protein sequence ID" value="MDT0632771.1"/>
    <property type="molecule type" value="Genomic_DNA"/>
</dbReference>
<keyword evidence="5 10" id="KW-1133">Transmembrane helix</keyword>
<keyword evidence="11" id="KW-0012">Acyltransferase</keyword>
<evidence type="ECO:0000256" key="6">
    <source>
        <dbReference type="ARBA" id="ARBA00023098"/>
    </source>
</evidence>
<comment type="similarity">
    <text evidence="10">Belongs to the PlsY family.</text>
</comment>
<dbReference type="RefSeq" id="WP_311664985.1">
    <property type="nucleotide sequence ID" value="NZ_JAVRHT010000037.1"/>
</dbReference>
<evidence type="ECO:0000313" key="12">
    <source>
        <dbReference type="Proteomes" id="UP001267426"/>
    </source>
</evidence>
<evidence type="ECO:0000256" key="1">
    <source>
        <dbReference type="ARBA" id="ARBA00022475"/>
    </source>
</evidence>
<evidence type="ECO:0000256" key="5">
    <source>
        <dbReference type="ARBA" id="ARBA00022989"/>
    </source>
</evidence>
<evidence type="ECO:0000256" key="3">
    <source>
        <dbReference type="ARBA" id="ARBA00022679"/>
    </source>
</evidence>